<dbReference type="SUPFAM" id="SSF103473">
    <property type="entry name" value="MFS general substrate transporter"/>
    <property type="match status" value="1"/>
</dbReference>
<keyword evidence="2" id="KW-0813">Transport</keyword>
<dbReference type="KEGG" id="amus:LMH87_003791"/>
<dbReference type="GO" id="GO:0005886">
    <property type="term" value="C:plasma membrane"/>
    <property type="evidence" value="ECO:0007669"/>
    <property type="project" value="TreeGrafter"/>
</dbReference>
<sequence length="594" mass="62932">MLPSTTEKPPSADSDTHQVPITTAMDDIQKMGEPRSSEDVSVFPETSTDITEKLKDRYFSSVNYIGSLAAIGLAGMAGIGAFSLIAPVLSNINQDIGPDPNYVWISLSNNLTQAVMLTIVGRLSDLLGRRYCQIGGTALALIGCIVGAAATSINMLIGANVLIGLGSSTQVSFPYLIAEIVPIKNRYMASIYIYALLIPVSGVSSIVATALFNNTASTWRSSYFLIIAINAAALACWVLFYHPPSWNDLSNATSDSSQKKTSMLQQIDFIGLFLLAAGLLLFLMGLSWGGSVFQWKSAGVISTMAIGGLLLIAFVLFELRLDGPRSLVPMELFSNFQWVAVVGTLSMAASMYYAFNIVFPRQVDVLYSNVSPDRQGWLKCLIGGPPLLGQIVACLFATKIGRIKYQLVVASAVGAAFYGANACVTTTNMTTIVVLLCIGGFALGWVDALALVSLSVTLKNQRMIGTGVGVASALRTVISTSSATVYTAILNNRLGTTIPGTMTGALVQAGLPSSSVPSFIATIQTNPSQLTNIPGVSSRIISIGMEAFKSANAKAYTTVYLSTIAFSAVGVIFSLLTPKIESKLTDSITTRLKV</sequence>
<accession>A0A9W8Q454</accession>
<dbReference type="GeneID" id="80890950"/>
<dbReference type="Gene3D" id="1.20.1250.20">
    <property type="entry name" value="MFS general substrate transporter like domains"/>
    <property type="match status" value="1"/>
</dbReference>
<evidence type="ECO:0000256" key="2">
    <source>
        <dbReference type="ARBA" id="ARBA00022448"/>
    </source>
</evidence>
<evidence type="ECO:0000313" key="9">
    <source>
        <dbReference type="EMBL" id="KAJ4144924.1"/>
    </source>
</evidence>
<keyword evidence="3 7" id="KW-0812">Transmembrane</keyword>
<keyword evidence="5 7" id="KW-0472">Membrane</keyword>
<dbReference type="InterPro" id="IPR005829">
    <property type="entry name" value="Sugar_transporter_CS"/>
</dbReference>
<feature type="transmembrane region" description="Helical" evidence="7">
    <location>
        <begin position="269"/>
        <end position="289"/>
    </location>
</feature>
<feature type="transmembrane region" description="Helical" evidence="7">
    <location>
        <begin position="189"/>
        <end position="211"/>
    </location>
</feature>
<dbReference type="InterPro" id="IPR036259">
    <property type="entry name" value="MFS_trans_sf"/>
</dbReference>
<dbReference type="AlphaFoldDB" id="A0A9W8Q454"/>
<dbReference type="PROSITE" id="PS50850">
    <property type="entry name" value="MFS"/>
    <property type="match status" value="1"/>
</dbReference>
<evidence type="ECO:0000256" key="5">
    <source>
        <dbReference type="ARBA" id="ARBA00023136"/>
    </source>
</evidence>
<dbReference type="PANTHER" id="PTHR23501">
    <property type="entry name" value="MAJOR FACILITATOR SUPERFAMILY"/>
    <property type="match status" value="1"/>
</dbReference>
<feature type="transmembrane region" description="Helical" evidence="7">
    <location>
        <begin position="403"/>
        <end position="420"/>
    </location>
</feature>
<feature type="domain" description="Major facilitator superfamily (MFS) profile" evidence="8">
    <location>
        <begin position="67"/>
        <end position="582"/>
    </location>
</feature>
<feature type="transmembrane region" description="Helical" evidence="7">
    <location>
        <begin position="131"/>
        <end position="150"/>
    </location>
</feature>
<feature type="transmembrane region" description="Helical" evidence="7">
    <location>
        <begin position="62"/>
        <end position="89"/>
    </location>
</feature>
<organism evidence="9 10">
    <name type="scientific">Akanthomyces muscarius</name>
    <name type="common">Entomopathogenic fungus</name>
    <name type="synonym">Lecanicillium muscarium</name>
    <dbReference type="NCBI Taxonomy" id="2231603"/>
    <lineage>
        <taxon>Eukaryota</taxon>
        <taxon>Fungi</taxon>
        <taxon>Dikarya</taxon>
        <taxon>Ascomycota</taxon>
        <taxon>Pezizomycotina</taxon>
        <taxon>Sordariomycetes</taxon>
        <taxon>Hypocreomycetidae</taxon>
        <taxon>Hypocreales</taxon>
        <taxon>Cordycipitaceae</taxon>
        <taxon>Akanthomyces</taxon>
    </lineage>
</organism>
<dbReference type="GO" id="GO:0022857">
    <property type="term" value="F:transmembrane transporter activity"/>
    <property type="evidence" value="ECO:0007669"/>
    <property type="project" value="InterPro"/>
</dbReference>
<dbReference type="PROSITE" id="PS00216">
    <property type="entry name" value="SUGAR_TRANSPORT_1"/>
    <property type="match status" value="1"/>
</dbReference>
<feature type="transmembrane region" description="Helical" evidence="7">
    <location>
        <begin position="555"/>
        <end position="576"/>
    </location>
</feature>
<evidence type="ECO:0000256" key="4">
    <source>
        <dbReference type="ARBA" id="ARBA00022989"/>
    </source>
</evidence>
<proteinExistence type="predicted"/>
<keyword evidence="10" id="KW-1185">Reference proteome</keyword>
<feature type="transmembrane region" description="Helical" evidence="7">
    <location>
        <begin position="223"/>
        <end position="241"/>
    </location>
</feature>
<protein>
    <recommendedName>
        <fullName evidence="8">Major facilitator superfamily (MFS) profile domain-containing protein</fullName>
    </recommendedName>
</protein>
<evidence type="ECO:0000313" key="10">
    <source>
        <dbReference type="Proteomes" id="UP001144673"/>
    </source>
</evidence>
<dbReference type="EMBL" id="JAJHUN010000011">
    <property type="protein sequence ID" value="KAJ4144924.1"/>
    <property type="molecule type" value="Genomic_DNA"/>
</dbReference>
<comment type="subcellular location">
    <subcellularLocation>
        <location evidence="1">Membrane</location>
        <topology evidence="1">Multi-pass membrane protein</topology>
    </subcellularLocation>
</comment>
<keyword evidence="4 7" id="KW-1133">Transmembrane helix</keyword>
<dbReference type="InterPro" id="IPR020846">
    <property type="entry name" value="MFS_dom"/>
</dbReference>
<dbReference type="PANTHER" id="PTHR23501:SF109">
    <property type="entry name" value="MAJOR FACILITATOR SUPERFAMILY (MFS) PROFILE DOMAIN-CONTAINING PROTEIN-RELATED"/>
    <property type="match status" value="1"/>
</dbReference>
<feature type="transmembrane region" description="Helical" evidence="7">
    <location>
        <begin position="432"/>
        <end position="454"/>
    </location>
</feature>
<feature type="region of interest" description="Disordered" evidence="6">
    <location>
        <begin position="1"/>
        <end position="26"/>
    </location>
</feature>
<comment type="caution">
    <text evidence="9">The sequence shown here is derived from an EMBL/GenBank/DDBJ whole genome shotgun (WGS) entry which is preliminary data.</text>
</comment>
<dbReference type="Proteomes" id="UP001144673">
    <property type="component" value="Chromosome 2"/>
</dbReference>
<evidence type="ECO:0000256" key="3">
    <source>
        <dbReference type="ARBA" id="ARBA00022692"/>
    </source>
</evidence>
<feature type="transmembrane region" description="Helical" evidence="7">
    <location>
        <begin position="101"/>
        <end position="119"/>
    </location>
</feature>
<evidence type="ECO:0000259" key="8">
    <source>
        <dbReference type="PROSITE" id="PS50850"/>
    </source>
</evidence>
<feature type="transmembrane region" description="Helical" evidence="7">
    <location>
        <begin position="295"/>
        <end position="317"/>
    </location>
</feature>
<evidence type="ECO:0000256" key="1">
    <source>
        <dbReference type="ARBA" id="ARBA00004141"/>
    </source>
</evidence>
<dbReference type="RefSeq" id="XP_056048594.1">
    <property type="nucleotide sequence ID" value="XM_056194914.1"/>
</dbReference>
<dbReference type="InterPro" id="IPR010573">
    <property type="entry name" value="MFS_Str1/Tri12-like"/>
</dbReference>
<evidence type="ECO:0000256" key="6">
    <source>
        <dbReference type="SAM" id="MobiDB-lite"/>
    </source>
</evidence>
<gene>
    <name evidence="9" type="ORF">LMH87_003791</name>
</gene>
<feature type="transmembrane region" description="Helical" evidence="7">
    <location>
        <begin position="338"/>
        <end position="355"/>
    </location>
</feature>
<dbReference type="Pfam" id="PF06609">
    <property type="entry name" value="TRI12"/>
    <property type="match status" value="1"/>
</dbReference>
<name>A0A9W8Q454_AKAMU</name>
<evidence type="ECO:0000256" key="7">
    <source>
        <dbReference type="SAM" id="Phobius"/>
    </source>
</evidence>
<reference evidence="9" key="1">
    <citation type="journal article" date="2023" name="Access Microbiol">
        <title>De-novo genome assembly for Akanthomyces muscarius, a biocontrol agent of insect agricultural pests.</title>
        <authorList>
            <person name="Erdos Z."/>
            <person name="Studholme D.J."/>
            <person name="Raymond B."/>
            <person name="Sharma M."/>
        </authorList>
    </citation>
    <scope>NUCLEOTIDE SEQUENCE</scope>
    <source>
        <strain evidence="9">Ve6</strain>
    </source>
</reference>